<dbReference type="AlphaFoldDB" id="A0AAD6V4B1"/>
<accession>A0AAD6V4B1</accession>
<evidence type="ECO:0000313" key="2">
    <source>
        <dbReference type="Proteomes" id="UP001219525"/>
    </source>
</evidence>
<dbReference type="Proteomes" id="UP001219525">
    <property type="component" value="Unassembled WGS sequence"/>
</dbReference>
<dbReference type="EMBL" id="JARJCW010000056">
    <property type="protein sequence ID" value="KAJ7202016.1"/>
    <property type="molecule type" value="Genomic_DNA"/>
</dbReference>
<name>A0AAD6V4B1_9AGAR</name>
<sequence length="236" mass="26082">MAKCDVADCIEEGAAQQRVPMQPPPGRSQCGNLQVQTTLLLQPRLPEKVSTICCAFLTVFLLYSIYAPLNQDGPVHKKQCKIPGATPPPTAPPSMSPYGVVILDTSLSDECIPMSTKMRCFATMFGYTAANPEPVYADLVDAYRLLRLGAHLNEERVSALQSTAFDGWIERMAHSGALPEWWDADVNGAGLDKYVRKDGWGSLDRAVSRDDIQRRVNKRILTLEMLVERVLNHGHA</sequence>
<gene>
    <name evidence="1" type="ORF">GGX14DRAFT_654504</name>
</gene>
<organism evidence="1 2">
    <name type="scientific">Mycena pura</name>
    <dbReference type="NCBI Taxonomy" id="153505"/>
    <lineage>
        <taxon>Eukaryota</taxon>
        <taxon>Fungi</taxon>
        <taxon>Dikarya</taxon>
        <taxon>Basidiomycota</taxon>
        <taxon>Agaricomycotina</taxon>
        <taxon>Agaricomycetes</taxon>
        <taxon>Agaricomycetidae</taxon>
        <taxon>Agaricales</taxon>
        <taxon>Marasmiineae</taxon>
        <taxon>Mycenaceae</taxon>
        <taxon>Mycena</taxon>
    </lineage>
</organism>
<comment type="caution">
    <text evidence="1">The sequence shown here is derived from an EMBL/GenBank/DDBJ whole genome shotgun (WGS) entry which is preliminary data.</text>
</comment>
<evidence type="ECO:0000313" key="1">
    <source>
        <dbReference type="EMBL" id="KAJ7202016.1"/>
    </source>
</evidence>
<proteinExistence type="predicted"/>
<keyword evidence="2" id="KW-1185">Reference proteome</keyword>
<reference evidence="1" key="1">
    <citation type="submission" date="2023-03" db="EMBL/GenBank/DDBJ databases">
        <title>Massive genome expansion in bonnet fungi (Mycena s.s.) driven by repeated elements and novel gene families across ecological guilds.</title>
        <authorList>
            <consortium name="Lawrence Berkeley National Laboratory"/>
            <person name="Harder C.B."/>
            <person name="Miyauchi S."/>
            <person name="Viragh M."/>
            <person name="Kuo A."/>
            <person name="Thoen E."/>
            <person name="Andreopoulos B."/>
            <person name="Lu D."/>
            <person name="Skrede I."/>
            <person name="Drula E."/>
            <person name="Henrissat B."/>
            <person name="Morin E."/>
            <person name="Kohler A."/>
            <person name="Barry K."/>
            <person name="LaButti K."/>
            <person name="Morin E."/>
            <person name="Salamov A."/>
            <person name="Lipzen A."/>
            <person name="Mereny Z."/>
            <person name="Hegedus B."/>
            <person name="Baldrian P."/>
            <person name="Stursova M."/>
            <person name="Weitz H."/>
            <person name="Taylor A."/>
            <person name="Grigoriev I.V."/>
            <person name="Nagy L.G."/>
            <person name="Martin F."/>
            <person name="Kauserud H."/>
        </authorList>
    </citation>
    <scope>NUCLEOTIDE SEQUENCE</scope>
    <source>
        <strain evidence="1">9144</strain>
    </source>
</reference>
<protein>
    <submittedName>
        <fullName evidence="1">Uncharacterized protein</fullName>
    </submittedName>
</protein>